<feature type="coiled-coil region" evidence="6">
    <location>
        <begin position="421"/>
        <end position="453"/>
    </location>
</feature>
<dbReference type="GO" id="GO:0005524">
    <property type="term" value="F:ATP binding"/>
    <property type="evidence" value="ECO:0007669"/>
    <property type="project" value="UniProtKB-UniRule"/>
</dbReference>
<evidence type="ECO:0000256" key="5">
    <source>
        <dbReference type="PROSITE-ProRule" id="PRU10141"/>
    </source>
</evidence>
<evidence type="ECO:0000313" key="10">
    <source>
        <dbReference type="EMBL" id="APZ95191.1"/>
    </source>
</evidence>
<reference evidence="10 11" key="1">
    <citation type="journal article" date="2016" name="Front. Microbiol.">
        <title>Fuerstia marisgermanicae gen. nov., sp. nov., an Unusual Member of the Phylum Planctomycetes from the German Wadden Sea.</title>
        <authorList>
            <person name="Kohn T."/>
            <person name="Heuer A."/>
            <person name="Jogler M."/>
            <person name="Vollmers J."/>
            <person name="Boedeker C."/>
            <person name="Bunk B."/>
            <person name="Rast P."/>
            <person name="Borchert D."/>
            <person name="Glockner I."/>
            <person name="Freese H.M."/>
            <person name="Klenk H.P."/>
            <person name="Overmann J."/>
            <person name="Kaster A.K."/>
            <person name="Rohde M."/>
            <person name="Wiegand S."/>
            <person name="Jogler C."/>
        </authorList>
    </citation>
    <scope>NUCLEOTIDE SEQUENCE [LARGE SCALE GENOMIC DNA]</scope>
    <source>
        <strain evidence="10 11">NH11</strain>
    </source>
</reference>
<keyword evidence="11" id="KW-1185">Reference proteome</keyword>
<dbReference type="AlphaFoldDB" id="A0A1P8WMC6"/>
<dbReference type="Gene3D" id="3.30.200.20">
    <property type="entry name" value="Phosphorylase Kinase, domain 1"/>
    <property type="match status" value="1"/>
</dbReference>
<keyword evidence="8" id="KW-0812">Transmembrane</keyword>
<feature type="binding site" evidence="5">
    <location>
        <position position="93"/>
    </location>
    <ligand>
        <name>ATP</name>
        <dbReference type="ChEBI" id="CHEBI:30616"/>
    </ligand>
</feature>
<dbReference type="SUPFAM" id="SSF56112">
    <property type="entry name" value="Protein kinase-like (PK-like)"/>
    <property type="match status" value="1"/>
</dbReference>
<dbReference type="PANTHER" id="PTHR43289:SF6">
    <property type="entry name" value="SERINE_THREONINE-PROTEIN KINASE NEKL-3"/>
    <property type="match status" value="1"/>
</dbReference>
<feature type="transmembrane region" description="Helical" evidence="8">
    <location>
        <begin position="341"/>
        <end position="361"/>
    </location>
</feature>
<evidence type="ECO:0000259" key="9">
    <source>
        <dbReference type="PROSITE" id="PS50011"/>
    </source>
</evidence>
<dbReference type="Gene3D" id="1.10.510.10">
    <property type="entry name" value="Transferase(Phosphotransferase) domain 1"/>
    <property type="match status" value="1"/>
</dbReference>
<organism evidence="10 11">
    <name type="scientific">Fuerstiella marisgermanici</name>
    <dbReference type="NCBI Taxonomy" id="1891926"/>
    <lineage>
        <taxon>Bacteria</taxon>
        <taxon>Pseudomonadati</taxon>
        <taxon>Planctomycetota</taxon>
        <taxon>Planctomycetia</taxon>
        <taxon>Planctomycetales</taxon>
        <taxon>Planctomycetaceae</taxon>
        <taxon>Fuerstiella</taxon>
    </lineage>
</organism>
<name>A0A1P8WMC6_9PLAN</name>
<dbReference type="InterPro" id="IPR000719">
    <property type="entry name" value="Prot_kinase_dom"/>
</dbReference>
<proteinExistence type="predicted"/>
<dbReference type="InterPro" id="IPR011009">
    <property type="entry name" value="Kinase-like_dom_sf"/>
</dbReference>
<dbReference type="GO" id="GO:0004674">
    <property type="term" value="F:protein serine/threonine kinase activity"/>
    <property type="evidence" value="ECO:0007669"/>
    <property type="project" value="UniProtKB-EC"/>
</dbReference>
<dbReference type="STRING" id="1891926.Fuma_04846"/>
<dbReference type="Pfam" id="PF00069">
    <property type="entry name" value="Pkinase"/>
    <property type="match status" value="1"/>
</dbReference>
<keyword evidence="2 5" id="KW-0547">Nucleotide-binding</keyword>
<dbReference type="InterPro" id="IPR008271">
    <property type="entry name" value="Ser/Thr_kinase_AS"/>
</dbReference>
<dbReference type="EMBL" id="CP017641">
    <property type="protein sequence ID" value="APZ95191.1"/>
    <property type="molecule type" value="Genomic_DNA"/>
</dbReference>
<evidence type="ECO:0000256" key="2">
    <source>
        <dbReference type="ARBA" id="ARBA00022741"/>
    </source>
</evidence>
<protein>
    <submittedName>
        <fullName evidence="10">Serine/threonine-protein kinase PknB</fullName>
        <ecNumber evidence="10">2.7.11.1</ecNumber>
    </submittedName>
</protein>
<dbReference type="PROSITE" id="PS00107">
    <property type="entry name" value="PROTEIN_KINASE_ATP"/>
    <property type="match status" value="1"/>
</dbReference>
<keyword evidence="8" id="KW-1133">Transmembrane helix</keyword>
<dbReference type="SMART" id="SM00220">
    <property type="entry name" value="S_TKc"/>
    <property type="match status" value="1"/>
</dbReference>
<feature type="domain" description="Protein kinase" evidence="9">
    <location>
        <begin position="64"/>
        <end position="315"/>
    </location>
</feature>
<feature type="region of interest" description="Disordered" evidence="7">
    <location>
        <begin position="910"/>
        <end position="943"/>
    </location>
</feature>
<accession>A0A1P8WMC6</accession>
<dbReference type="KEGG" id="fmr:Fuma_04846"/>
<feature type="transmembrane region" description="Helical" evidence="8">
    <location>
        <begin position="396"/>
        <end position="415"/>
    </location>
</feature>
<evidence type="ECO:0000256" key="8">
    <source>
        <dbReference type="SAM" id="Phobius"/>
    </source>
</evidence>
<sequence length="943" mass="103587">MTESTATSLCPTCNGEMLSKDGQEFCPACLLQQGMQDSTFGGNPALQNWTPPPIDQLVSRFPNLDIESLLGQGGMGAVYKVRQKELDRPAALKILPEAVASDPSFTERFLREARLLASLSHPHIVTVYEFGERDGLYFILMEYVDGVTLRQASLADPIKRLAPAEALEVVGQLCDALQFAHDEGVVHRDIKPENILIDKRGRVKIADFGLARLLGKPADLPTLTRTHQLMGTPTYMAPEQIEGQPVIDHRADIYSLGVVFYELLTGELPLGRFQAPSEKVQLDARLDEVVFRTLEKEPSRRYQHASDVRTDMNAINAARATAAADASRFNGSNLASRSVRLLIVCWAFVGTTLALYVMGIGETDQQLAIGVAVAALTGALLQVHRAAPGRWKRLNFAAGFVLGAVLPALLLWATFNNLRRLQDYEKQMADVRAQRLEARALDLDRQLRDAKRQLSEGGGIGMGETGMGGLGGMEGMMGGGMGDYAPGMGGGMMAGGPGGMAADSYDSGSYDMGMGMDYGGFGMGMGGPPRPAILIEGTEAWLSPMVQGFTNEQRIMVSEILTDTHQKYLQLESDYSKITVGKDDSVTTTIYLFYNEWERLENELWTRLDEAVDVKQQRILRQKLKPEYWRDAEHSLPGLLGWRPSISETAPLGEFAVDATVRLRRVGKWVEAEIAGNPGKKEARVIPSSPELSEELLRFNHENTPYLAIKNARSALAREDWKTLIEQFTPLARFDVWTGFAKTLEGEGRKYEQATAQQAFELVAKHPSFTVIQPDFYTRILEMGNGVTTVGDRLREQAYQSAGAVADNIPRFPGYSDRAAAVRPQLHTFEDGATEYLLLTVMLMNQALGKPGLPIFETDNFESTVDEQDGISAKGTIQLADKSPIPLVFRRVDNNWKIDGILTPETSVLMLDPEPESTGDAEQTNGDEASAADSANEPESNQP</sequence>
<evidence type="ECO:0000256" key="6">
    <source>
        <dbReference type="SAM" id="Coils"/>
    </source>
</evidence>
<feature type="transmembrane region" description="Helical" evidence="8">
    <location>
        <begin position="367"/>
        <end position="384"/>
    </location>
</feature>
<dbReference type="PROSITE" id="PS50011">
    <property type="entry name" value="PROTEIN_KINASE_DOM"/>
    <property type="match status" value="1"/>
</dbReference>
<evidence type="ECO:0000256" key="4">
    <source>
        <dbReference type="ARBA" id="ARBA00022840"/>
    </source>
</evidence>
<evidence type="ECO:0000256" key="7">
    <source>
        <dbReference type="SAM" id="MobiDB-lite"/>
    </source>
</evidence>
<keyword evidence="3 10" id="KW-0418">Kinase</keyword>
<dbReference type="InterPro" id="IPR017441">
    <property type="entry name" value="Protein_kinase_ATP_BS"/>
</dbReference>
<dbReference type="EC" id="2.7.11.1" evidence="10"/>
<dbReference type="CDD" id="cd14014">
    <property type="entry name" value="STKc_PknB_like"/>
    <property type="match status" value="1"/>
</dbReference>
<keyword evidence="4 5" id="KW-0067">ATP-binding</keyword>
<evidence type="ECO:0000256" key="1">
    <source>
        <dbReference type="ARBA" id="ARBA00022679"/>
    </source>
</evidence>
<keyword evidence="6" id="KW-0175">Coiled coil</keyword>
<dbReference type="PANTHER" id="PTHR43289">
    <property type="entry name" value="MITOGEN-ACTIVATED PROTEIN KINASE KINASE KINASE 20-RELATED"/>
    <property type="match status" value="1"/>
</dbReference>
<dbReference type="RefSeq" id="WP_179954421.1">
    <property type="nucleotide sequence ID" value="NZ_CP017641.1"/>
</dbReference>
<dbReference type="PROSITE" id="PS00108">
    <property type="entry name" value="PROTEIN_KINASE_ST"/>
    <property type="match status" value="1"/>
</dbReference>
<evidence type="ECO:0000256" key="3">
    <source>
        <dbReference type="ARBA" id="ARBA00022777"/>
    </source>
</evidence>
<dbReference type="Proteomes" id="UP000187735">
    <property type="component" value="Chromosome"/>
</dbReference>
<keyword evidence="1 10" id="KW-0808">Transferase</keyword>
<keyword evidence="8" id="KW-0472">Membrane</keyword>
<gene>
    <name evidence="10" type="primary">pknB_20</name>
    <name evidence="10" type="ORF">Fuma_04846</name>
</gene>
<evidence type="ECO:0000313" key="11">
    <source>
        <dbReference type="Proteomes" id="UP000187735"/>
    </source>
</evidence>